<dbReference type="Proteomes" id="UP000285405">
    <property type="component" value="Unassembled WGS sequence"/>
</dbReference>
<dbReference type="AlphaFoldDB" id="A0A420I5Z7"/>
<proteinExistence type="predicted"/>
<dbReference type="EMBL" id="MCBR01012543">
    <property type="protein sequence ID" value="RKF65137.1"/>
    <property type="molecule type" value="Genomic_DNA"/>
</dbReference>
<organism evidence="4 5">
    <name type="scientific">Golovinomyces cichoracearum</name>
    <dbReference type="NCBI Taxonomy" id="62708"/>
    <lineage>
        <taxon>Eukaryota</taxon>
        <taxon>Fungi</taxon>
        <taxon>Dikarya</taxon>
        <taxon>Ascomycota</taxon>
        <taxon>Pezizomycotina</taxon>
        <taxon>Leotiomycetes</taxon>
        <taxon>Erysiphales</taxon>
        <taxon>Erysiphaceae</taxon>
        <taxon>Golovinomyces</taxon>
    </lineage>
</organism>
<dbReference type="Gene3D" id="3.40.50.150">
    <property type="entry name" value="Vaccinia Virus protein VP39"/>
    <property type="match status" value="1"/>
</dbReference>
<dbReference type="InterPro" id="IPR029063">
    <property type="entry name" value="SAM-dependent_MTases_sf"/>
</dbReference>
<reference evidence="4 5" key="1">
    <citation type="journal article" date="2018" name="BMC Genomics">
        <title>Comparative genome analyses reveal sequence features reflecting distinct modes of host-adaptation between dicot and monocot powdery mildew.</title>
        <authorList>
            <person name="Wu Y."/>
            <person name="Ma X."/>
            <person name="Pan Z."/>
            <person name="Kale S.D."/>
            <person name="Song Y."/>
            <person name="King H."/>
            <person name="Zhang Q."/>
            <person name="Presley C."/>
            <person name="Deng X."/>
            <person name="Wei C.I."/>
            <person name="Xiao S."/>
        </authorList>
    </citation>
    <scope>NUCLEOTIDE SEQUENCE [LARGE SCALE GENOMIC DNA]</scope>
    <source>
        <strain evidence="4">UCSC1</strain>
    </source>
</reference>
<keyword evidence="3" id="KW-0812">Transmembrane</keyword>
<feature type="transmembrane region" description="Helical" evidence="3">
    <location>
        <begin position="118"/>
        <end position="140"/>
    </location>
</feature>
<evidence type="ECO:0000256" key="3">
    <source>
        <dbReference type="SAM" id="Phobius"/>
    </source>
</evidence>
<keyword evidence="3" id="KW-0472">Membrane</keyword>
<accession>A0A420I5Z7</accession>
<dbReference type="FunFam" id="3.40.50.150:FF:000288">
    <property type="entry name" value="Spermine/spermidine synthase, putative"/>
    <property type="match status" value="1"/>
</dbReference>
<dbReference type="GO" id="GO:0010487">
    <property type="term" value="F:thermospermine synthase activity"/>
    <property type="evidence" value="ECO:0007669"/>
    <property type="project" value="TreeGrafter"/>
</dbReference>
<protein>
    <submittedName>
        <fullName evidence="4">Putative spermine spermidine synthase family protein</fullName>
    </submittedName>
</protein>
<dbReference type="NCBIfam" id="NF037959">
    <property type="entry name" value="MFS_SpdSyn"/>
    <property type="match status" value="1"/>
</dbReference>
<dbReference type="CDD" id="cd02440">
    <property type="entry name" value="AdoMet_MTases"/>
    <property type="match status" value="1"/>
</dbReference>
<feature type="transmembrane region" description="Helical" evidence="3">
    <location>
        <begin position="152"/>
        <end position="169"/>
    </location>
</feature>
<feature type="transmembrane region" description="Helical" evidence="3">
    <location>
        <begin position="224"/>
        <end position="247"/>
    </location>
</feature>
<evidence type="ECO:0000256" key="1">
    <source>
        <dbReference type="ARBA" id="ARBA00023115"/>
    </source>
</evidence>
<gene>
    <name evidence="4" type="ORF">GcC1_125015</name>
</gene>
<keyword evidence="3" id="KW-1133">Transmembrane helix</keyword>
<comment type="caution">
    <text evidence="4">The sequence shown here is derived from an EMBL/GenBank/DDBJ whole genome shotgun (WGS) entry which is preliminary data.</text>
</comment>
<dbReference type="OrthoDB" id="2016285at2759"/>
<dbReference type="Pfam" id="PF01564">
    <property type="entry name" value="Spermine_synth"/>
    <property type="match status" value="1"/>
</dbReference>
<dbReference type="PANTHER" id="PTHR43317">
    <property type="entry name" value="THERMOSPERMINE SYNTHASE ACAULIS5"/>
    <property type="match status" value="1"/>
</dbReference>
<sequence>MARQEASSRPKSSDNASCTDPLFTQKNFERELENLAAKAQGKTWIGWAIRQVWILLQVVALYSLAATSSNISILSLSPVYGTFPSKIWHKEGIWVSCFLGWSLNRLFQRYLAVNPRYLLPLVAAYIPMMTFFLTKLSSLLGAGYGPFVTEALTLYPLLVLTIAVAANLLDEIDLKWRWIPSWISDSLPGIFSFLCFQTMELFTEGELRKSIGTSFFKTRLGIQIALAGIYSVIAPSKLLICILPAVLHTALFNIHVQSSHATDLLSSSLVNSGWTLLERKESITGYISVIESHEKKFRALRCDHSLLGGEWLMTANTQQVAEPIYGVFVMLEAVRLVDVIDPVLDSEAKAYVVGLGIGTTPAAFMKHGIHTTIVEIDPVVYDFANKYFNLPKNHIAVIADAVNHTAELVQKKQKYDYIVHDVFTGGAEPVELFTLEFIQDLNSILKPGGVIAINYAGDLKLPATRIVVQTIRSVFPTCRIFRESEAPSESLNSADAVRDFTNLVIFCTNGASKVKFREPKETDFLGSGARQRFLVPQFEVNDSVFNEQESDGGLLRKNDTERFRVWQQRSALGHWYLMRTVLPPMIWEMW</sequence>
<dbReference type="GO" id="GO:0006596">
    <property type="term" value="P:polyamine biosynthetic process"/>
    <property type="evidence" value="ECO:0007669"/>
    <property type="project" value="UniProtKB-KW"/>
</dbReference>
<dbReference type="PANTHER" id="PTHR43317:SF1">
    <property type="entry name" value="THERMOSPERMINE SYNTHASE ACAULIS5"/>
    <property type="match status" value="1"/>
</dbReference>
<dbReference type="SUPFAM" id="SSF53335">
    <property type="entry name" value="S-adenosyl-L-methionine-dependent methyltransferases"/>
    <property type="match status" value="1"/>
</dbReference>
<feature type="region of interest" description="Disordered" evidence="2">
    <location>
        <begin position="1"/>
        <end position="20"/>
    </location>
</feature>
<feature type="compositionally biased region" description="Basic and acidic residues" evidence="2">
    <location>
        <begin position="1"/>
        <end position="12"/>
    </location>
</feature>
<evidence type="ECO:0000313" key="4">
    <source>
        <dbReference type="EMBL" id="RKF65137.1"/>
    </source>
</evidence>
<evidence type="ECO:0000256" key="2">
    <source>
        <dbReference type="SAM" id="MobiDB-lite"/>
    </source>
</evidence>
<name>A0A420I5Z7_9PEZI</name>
<keyword evidence="1" id="KW-0620">Polyamine biosynthesis</keyword>
<evidence type="ECO:0000313" key="5">
    <source>
        <dbReference type="Proteomes" id="UP000285405"/>
    </source>
</evidence>